<dbReference type="AlphaFoldDB" id="A0A8D8TX33"/>
<name>A0A8D8TX33_9HEMI</name>
<evidence type="ECO:0000313" key="1">
    <source>
        <dbReference type="EMBL" id="CAG6695468.1"/>
    </source>
</evidence>
<accession>A0A8D8TX33</accession>
<protein>
    <submittedName>
        <fullName evidence="1">Uncharacterized protein</fullName>
    </submittedName>
</protein>
<dbReference type="EMBL" id="HBUF01323589">
    <property type="protein sequence ID" value="CAG6695468.1"/>
    <property type="molecule type" value="Transcribed_RNA"/>
</dbReference>
<organism evidence="1">
    <name type="scientific">Cacopsylla melanoneura</name>
    <dbReference type="NCBI Taxonomy" id="428564"/>
    <lineage>
        <taxon>Eukaryota</taxon>
        <taxon>Metazoa</taxon>
        <taxon>Ecdysozoa</taxon>
        <taxon>Arthropoda</taxon>
        <taxon>Hexapoda</taxon>
        <taxon>Insecta</taxon>
        <taxon>Pterygota</taxon>
        <taxon>Neoptera</taxon>
        <taxon>Paraneoptera</taxon>
        <taxon>Hemiptera</taxon>
        <taxon>Sternorrhyncha</taxon>
        <taxon>Psylloidea</taxon>
        <taxon>Psyllidae</taxon>
        <taxon>Psyllinae</taxon>
        <taxon>Cacopsylla</taxon>
    </lineage>
</organism>
<reference evidence="1" key="1">
    <citation type="submission" date="2021-05" db="EMBL/GenBank/DDBJ databases">
        <authorList>
            <person name="Alioto T."/>
            <person name="Alioto T."/>
            <person name="Gomez Garrido J."/>
        </authorList>
    </citation>
    <scope>NUCLEOTIDE SEQUENCE</scope>
</reference>
<proteinExistence type="predicted"/>
<sequence>MSLVSSASGGAPNSVPKWNITYYAMKNIPYLLCYEKHCRFLTILFVRTDLSDLAVHLLQVETIRLIIRFLIGFLESISPPINNLIRRPHYSPKTPQFLVNLYDNREQNEKEANFLLLKEKYYKYHS</sequence>